<dbReference type="SUPFAM" id="SSF46785">
    <property type="entry name" value="Winged helix' DNA-binding domain"/>
    <property type="match status" value="1"/>
</dbReference>
<dbReference type="NCBIfam" id="TIGR00732">
    <property type="entry name" value="dprA"/>
    <property type="match status" value="1"/>
</dbReference>
<dbReference type="InterPro" id="IPR041614">
    <property type="entry name" value="DprA_WH"/>
</dbReference>
<feature type="domain" description="Smf/DprA SLOG" evidence="2">
    <location>
        <begin position="110"/>
        <end position="304"/>
    </location>
</feature>
<dbReference type="KEGG" id="cpso:CPPEL_04400"/>
<dbReference type="Gene3D" id="1.10.10.10">
    <property type="entry name" value="Winged helix-like DNA-binding domain superfamily/Winged helix DNA-binding domain"/>
    <property type="match status" value="1"/>
</dbReference>
<evidence type="ECO:0000256" key="1">
    <source>
        <dbReference type="ARBA" id="ARBA00006525"/>
    </source>
</evidence>
<sequence length="384" mass="41348">MSRKQAWAYMSRTIEGPSRTLQELLAQGRDIEAIARGVKQREPWCGALLQQTQSRYGEDQSSEDLAKIRALGGRLITPEDPEWPREAFDQAFGFAASGVSEHARSYADDAVSPHALWVRGQDLGGLSQQAVAMVGTRAISPYGSRVCAMVGEHLAQHHWTIVSGGALGVDTAAHQAALAAGGSTVVVAACGLDRAYPARNAALFEQVVERGAVVSEYPPGMVPHRHRFLTRNRLVAALSAGVVVVEAAWRSGALNTLLWAQAFGKVAMAIPGPITSVNALGCHEKIKTGDAQMVCSGQEILELIQRLGSVDATAQYELDFAADPIQRLPRNELRVFDALSGQPQSVEEIAQQAGLSMALSMHLLVTLEHKGLIQREGAHWLRAQ</sequence>
<dbReference type="Pfam" id="PF02481">
    <property type="entry name" value="DNA_processg_A"/>
    <property type="match status" value="1"/>
</dbReference>
<dbReference type="OrthoDB" id="9785707at2"/>
<protein>
    <submittedName>
        <fullName evidence="4">Uncharacterized protein</fullName>
    </submittedName>
</protein>
<dbReference type="PANTHER" id="PTHR43022:SF1">
    <property type="entry name" value="PROTEIN SMF"/>
    <property type="match status" value="1"/>
</dbReference>
<evidence type="ECO:0000259" key="2">
    <source>
        <dbReference type="Pfam" id="PF02481"/>
    </source>
</evidence>
<name>A0A3G6ITX0_9CORY</name>
<feature type="domain" description="DprA winged helix" evidence="3">
    <location>
        <begin position="322"/>
        <end position="376"/>
    </location>
</feature>
<dbReference type="PANTHER" id="PTHR43022">
    <property type="entry name" value="PROTEIN SMF"/>
    <property type="match status" value="1"/>
</dbReference>
<keyword evidence="5" id="KW-1185">Reference proteome</keyword>
<dbReference type="Gene3D" id="3.40.50.450">
    <property type="match status" value="1"/>
</dbReference>
<gene>
    <name evidence="4" type="ORF">CPPEL_04400</name>
</gene>
<evidence type="ECO:0000313" key="5">
    <source>
        <dbReference type="Proteomes" id="UP000271426"/>
    </source>
</evidence>
<dbReference type="InterPro" id="IPR057666">
    <property type="entry name" value="DrpA_SLOG"/>
</dbReference>
<dbReference type="GO" id="GO:0009294">
    <property type="term" value="P:DNA-mediated transformation"/>
    <property type="evidence" value="ECO:0007669"/>
    <property type="project" value="InterPro"/>
</dbReference>
<reference evidence="4 5" key="1">
    <citation type="submission" date="2018-11" db="EMBL/GenBank/DDBJ databases">
        <authorList>
            <person name="Kleinhagauer T."/>
            <person name="Glaeser S.P."/>
            <person name="Spergser J."/>
            <person name="Ruckert C."/>
            <person name="Kaempfer P."/>
            <person name="Busse H.-J."/>
        </authorList>
    </citation>
    <scope>NUCLEOTIDE SEQUENCE [LARGE SCALE GENOMIC DNA]</scope>
    <source>
        <strain evidence="4 5">812CH</strain>
    </source>
</reference>
<dbReference type="AlphaFoldDB" id="A0A3G6ITX0"/>
<dbReference type="Proteomes" id="UP000271426">
    <property type="component" value="Chromosome"/>
</dbReference>
<dbReference type="InterPro" id="IPR036388">
    <property type="entry name" value="WH-like_DNA-bd_sf"/>
</dbReference>
<comment type="similarity">
    <text evidence="1">Belongs to the DprA/Smf family.</text>
</comment>
<dbReference type="RefSeq" id="WP_123959982.1">
    <property type="nucleotide sequence ID" value="NZ_CP033898.1"/>
</dbReference>
<dbReference type="Pfam" id="PF17782">
    <property type="entry name" value="WHD_DprA"/>
    <property type="match status" value="1"/>
</dbReference>
<evidence type="ECO:0000313" key="4">
    <source>
        <dbReference type="EMBL" id="AZA09007.1"/>
    </source>
</evidence>
<dbReference type="InterPro" id="IPR003488">
    <property type="entry name" value="DprA"/>
</dbReference>
<accession>A0A3G6ITX0</accession>
<evidence type="ECO:0000259" key="3">
    <source>
        <dbReference type="Pfam" id="PF17782"/>
    </source>
</evidence>
<dbReference type="SUPFAM" id="SSF102405">
    <property type="entry name" value="MCP/YpsA-like"/>
    <property type="match status" value="1"/>
</dbReference>
<proteinExistence type="inferred from homology"/>
<dbReference type="InterPro" id="IPR036390">
    <property type="entry name" value="WH_DNA-bd_sf"/>
</dbReference>
<dbReference type="EMBL" id="CP033898">
    <property type="protein sequence ID" value="AZA09007.1"/>
    <property type="molecule type" value="Genomic_DNA"/>
</dbReference>
<organism evidence="4 5">
    <name type="scientific">Corynebacterium pseudopelargi</name>
    <dbReference type="NCBI Taxonomy" id="2080757"/>
    <lineage>
        <taxon>Bacteria</taxon>
        <taxon>Bacillati</taxon>
        <taxon>Actinomycetota</taxon>
        <taxon>Actinomycetes</taxon>
        <taxon>Mycobacteriales</taxon>
        <taxon>Corynebacteriaceae</taxon>
        <taxon>Corynebacterium</taxon>
    </lineage>
</organism>